<dbReference type="RefSeq" id="WP_139656777.1">
    <property type="nucleotide sequence ID" value="NZ_CAWOQH010000175.1"/>
</dbReference>
<organism evidence="1 2">
    <name type="scientific">Photorhabdus luminescens subsp. sonorensis</name>
    <dbReference type="NCBI Taxonomy" id="1173677"/>
    <lineage>
        <taxon>Bacteria</taxon>
        <taxon>Pseudomonadati</taxon>
        <taxon>Pseudomonadota</taxon>
        <taxon>Gammaproteobacteria</taxon>
        <taxon>Enterobacterales</taxon>
        <taxon>Morganellaceae</taxon>
        <taxon>Photorhabdus</taxon>
    </lineage>
</organism>
<comment type="caution">
    <text evidence="1">The sequence shown here is derived from an EMBL/GenBank/DDBJ whole genome shotgun (WGS) entry which is preliminary data.</text>
</comment>
<dbReference type="InterPro" id="IPR024078">
    <property type="entry name" value="LmbE-like_dom_sf"/>
</dbReference>
<evidence type="ECO:0000313" key="1">
    <source>
        <dbReference type="EMBL" id="TNH42133.1"/>
    </source>
</evidence>
<protein>
    <submittedName>
        <fullName evidence="1">PIG-L family deacetylase</fullName>
    </submittedName>
</protein>
<proteinExistence type="predicted"/>
<dbReference type="Pfam" id="PF02585">
    <property type="entry name" value="PIG-L"/>
    <property type="match status" value="1"/>
</dbReference>
<accession>A0A5C4RDI5</accession>
<dbReference type="EMBL" id="SBIJ01000048">
    <property type="protein sequence ID" value="TNH42133.1"/>
    <property type="molecule type" value="Genomic_DNA"/>
</dbReference>
<gene>
    <name evidence="1" type="ORF">EP164_18745</name>
</gene>
<dbReference type="InterPro" id="IPR003737">
    <property type="entry name" value="GlcNAc_PI_deacetylase-related"/>
</dbReference>
<dbReference type="SUPFAM" id="SSF102588">
    <property type="entry name" value="LmbE-like"/>
    <property type="match status" value="1"/>
</dbReference>
<reference evidence="1 2" key="1">
    <citation type="submission" date="2019-01" db="EMBL/GenBank/DDBJ databases">
        <title>Draft genome assembly of Photorhabdus luminescens subsp. sonorensis Caborca.</title>
        <authorList>
            <person name="Duong D.A."/>
            <person name="Espinosa-Artiles P."/>
            <person name="Orozco R.A."/>
            <person name="Molnar I."/>
            <person name="Stock P."/>
        </authorList>
    </citation>
    <scope>NUCLEOTIDE SEQUENCE [LARGE SCALE GENOMIC DNA]</scope>
    <source>
        <strain evidence="1 2">Caborca</strain>
    </source>
</reference>
<dbReference type="Proteomes" id="UP000307592">
    <property type="component" value="Unassembled WGS sequence"/>
</dbReference>
<name>A0A5C4RDI5_PHOLU</name>
<dbReference type="AlphaFoldDB" id="A0A5C4RDI5"/>
<sequence length="259" mass="30174">MIHLFLSPHLDDVALSAGGLIHKLVSENEKVVVLTFFTEYDENLTSHYLHSEHNDNMNSFIKFYSKRANEDIAFCNKLSATPIHGKILDCIYRIDQYSEPMYKNSTMIYSGQIHKSDYASDMAQDLIDKILLNYQPDYIYAPLGIGRHVDHIIINNLIHNIKGSHKFKILLYEDFPYVLGKYPIINPDSLESALLRNDQYNKHAILVDIDLKEKVQNILFYDSQLDPLFGNKSNILISLEEYHYSINKTKIQERFWLIN</sequence>
<dbReference type="Gene3D" id="3.40.50.10320">
    <property type="entry name" value="LmbE-like"/>
    <property type="match status" value="1"/>
</dbReference>
<evidence type="ECO:0000313" key="2">
    <source>
        <dbReference type="Proteomes" id="UP000307592"/>
    </source>
</evidence>